<dbReference type="Pfam" id="PF24574">
    <property type="entry name" value="Nm-ACP"/>
    <property type="match status" value="1"/>
</dbReference>
<organism evidence="3 4">
    <name type="scientific">Gallibacterium trehalosifermentans</name>
    <dbReference type="NCBI Taxonomy" id="516935"/>
    <lineage>
        <taxon>Bacteria</taxon>
        <taxon>Pseudomonadati</taxon>
        <taxon>Pseudomonadota</taxon>
        <taxon>Gammaproteobacteria</taxon>
        <taxon>Pasteurellales</taxon>
        <taxon>Pasteurellaceae</taxon>
        <taxon>Gallibacterium</taxon>
    </lineage>
</organism>
<comment type="caution">
    <text evidence="3">The sequence shown here is derived from an EMBL/GenBank/DDBJ whole genome shotgun (WGS) entry which is preliminary data.</text>
</comment>
<feature type="chain" id="PRO_5047538313" description="ACP-like domain-containing protein" evidence="1">
    <location>
        <begin position="25"/>
        <end position="236"/>
    </location>
</feature>
<keyword evidence="1" id="KW-0732">Signal</keyword>
<keyword evidence="4" id="KW-1185">Reference proteome</keyword>
<dbReference type="Gene3D" id="2.60.120.380">
    <property type="match status" value="1"/>
</dbReference>
<proteinExistence type="predicted"/>
<accession>A0ABV6GZF5</accession>
<evidence type="ECO:0000313" key="3">
    <source>
        <dbReference type="EMBL" id="MFC0308187.1"/>
    </source>
</evidence>
<dbReference type="InterPro" id="IPR056025">
    <property type="entry name" value="ACP_dom"/>
</dbReference>
<dbReference type="RefSeq" id="WP_382367685.1">
    <property type="nucleotide sequence ID" value="NZ_JBHLWB010000001.1"/>
</dbReference>
<reference evidence="3 4" key="1">
    <citation type="submission" date="2024-09" db="EMBL/GenBank/DDBJ databases">
        <authorList>
            <person name="Sun Q."/>
            <person name="Mori K."/>
        </authorList>
    </citation>
    <scope>NUCLEOTIDE SEQUENCE [LARGE SCALE GENOMIC DNA]</scope>
    <source>
        <strain evidence="3 4">CCM 7539</strain>
    </source>
</reference>
<evidence type="ECO:0000259" key="2">
    <source>
        <dbReference type="Pfam" id="PF24574"/>
    </source>
</evidence>
<evidence type="ECO:0000313" key="4">
    <source>
        <dbReference type="Proteomes" id="UP001589767"/>
    </source>
</evidence>
<feature type="domain" description="ACP-like" evidence="2">
    <location>
        <begin position="144"/>
        <end position="213"/>
    </location>
</feature>
<dbReference type="EMBL" id="JBHLWB010000001">
    <property type="protein sequence ID" value="MFC0308187.1"/>
    <property type="molecule type" value="Genomic_DNA"/>
</dbReference>
<feature type="signal peptide" evidence="1">
    <location>
        <begin position="1"/>
        <end position="24"/>
    </location>
</feature>
<evidence type="ECO:0000256" key="1">
    <source>
        <dbReference type="SAM" id="SignalP"/>
    </source>
</evidence>
<gene>
    <name evidence="3" type="ORF">ACFFHK_00490</name>
</gene>
<sequence length="236" mass="26653">MNLKTFLQLLLAVCLQIGTFQAIAATNNFAVQFPKGESSAELNGTIQGYDVDYYVFYAKKGQLATLEVVQRDPQVQFSLAYAKKTKQVDLNASQQVLPYSGKYILKVHQTRNDARKQPKAKRIYAVKLSISDLTAQKQQADKLTQVIYRCDNGKSLAITYQDEQAKVNWQGKIQVLRLNKELSQPNSPVFTNSAYLLSLTTLQDKAWQQSQIHSWLKLGKTATEDKVLLQECVVTK</sequence>
<name>A0ABV6GZF5_9PAST</name>
<dbReference type="Proteomes" id="UP001589767">
    <property type="component" value="Unassembled WGS sequence"/>
</dbReference>
<protein>
    <recommendedName>
        <fullName evidence="2">ACP-like domain-containing protein</fullName>
    </recommendedName>
</protein>